<keyword evidence="6" id="KW-0297">G-protein coupled receptor</keyword>
<keyword evidence="8 13" id="KW-0675">Receptor</keyword>
<dbReference type="EMBL" id="KK107309">
    <property type="protein sequence ID" value="EZA52891.1"/>
    <property type="molecule type" value="Genomic_DNA"/>
</dbReference>
<dbReference type="InterPro" id="IPR010596">
    <property type="entry name" value="Methuselah_N_dom"/>
</dbReference>
<dbReference type="PANTHER" id="PTHR47154:SF2">
    <property type="entry name" value="G-PROTEIN COUPLED RECEPTOR MTH-RELATED"/>
    <property type="match status" value="1"/>
</dbReference>
<dbReference type="GO" id="GO:0008528">
    <property type="term" value="F:G protein-coupled peptide receptor activity"/>
    <property type="evidence" value="ECO:0007669"/>
    <property type="project" value="TreeGrafter"/>
</dbReference>
<evidence type="ECO:0000313" key="13">
    <source>
        <dbReference type="EMBL" id="EZA52891.1"/>
    </source>
</evidence>
<feature type="transmembrane region" description="Helical" evidence="10">
    <location>
        <begin position="297"/>
        <end position="316"/>
    </location>
</feature>
<dbReference type="GO" id="GO:0007166">
    <property type="term" value="P:cell surface receptor signaling pathway"/>
    <property type="evidence" value="ECO:0007669"/>
    <property type="project" value="InterPro"/>
</dbReference>
<comment type="similarity">
    <text evidence="2">Belongs to the G-protein coupled receptor 2 family. Mth subfamily.</text>
</comment>
<comment type="subcellular location">
    <subcellularLocation>
        <location evidence="1">Endomembrane system</location>
        <topology evidence="1">Multi-pass membrane protein</topology>
    </subcellularLocation>
</comment>
<keyword evidence="9" id="KW-0807">Transducer</keyword>
<dbReference type="InterPro" id="IPR051384">
    <property type="entry name" value="Mth_GPCR"/>
</dbReference>
<evidence type="ECO:0000313" key="14">
    <source>
        <dbReference type="Proteomes" id="UP000053097"/>
    </source>
</evidence>
<organism evidence="13 14">
    <name type="scientific">Ooceraea biroi</name>
    <name type="common">Clonal raider ant</name>
    <name type="synonym">Cerapachys biroi</name>
    <dbReference type="NCBI Taxonomy" id="2015173"/>
    <lineage>
        <taxon>Eukaryota</taxon>
        <taxon>Metazoa</taxon>
        <taxon>Ecdysozoa</taxon>
        <taxon>Arthropoda</taxon>
        <taxon>Hexapoda</taxon>
        <taxon>Insecta</taxon>
        <taxon>Pterygota</taxon>
        <taxon>Neoptera</taxon>
        <taxon>Endopterygota</taxon>
        <taxon>Hymenoptera</taxon>
        <taxon>Apocrita</taxon>
        <taxon>Aculeata</taxon>
        <taxon>Formicoidea</taxon>
        <taxon>Formicidae</taxon>
        <taxon>Dorylinae</taxon>
        <taxon>Ooceraea</taxon>
    </lineage>
</organism>
<evidence type="ECO:0000256" key="11">
    <source>
        <dbReference type="SAM" id="SignalP"/>
    </source>
</evidence>
<evidence type="ECO:0000256" key="9">
    <source>
        <dbReference type="ARBA" id="ARBA00023224"/>
    </source>
</evidence>
<evidence type="ECO:0000256" key="10">
    <source>
        <dbReference type="SAM" id="Phobius"/>
    </source>
</evidence>
<feature type="transmembrane region" description="Helical" evidence="10">
    <location>
        <begin position="544"/>
        <end position="561"/>
    </location>
</feature>
<dbReference type="GO" id="GO:0012505">
    <property type="term" value="C:endomembrane system"/>
    <property type="evidence" value="ECO:0007669"/>
    <property type="project" value="UniProtKB-SubCell"/>
</dbReference>
<evidence type="ECO:0000256" key="6">
    <source>
        <dbReference type="ARBA" id="ARBA00023040"/>
    </source>
</evidence>
<dbReference type="InterPro" id="IPR023311">
    <property type="entry name" value="Methusela_ecto_dom_2"/>
</dbReference>
<dbReference type="OMA" id="TIICAIM"/>
<feature type="transmembrane region" description="Helical" evidence="10">
    <location>
        <begin position="264"/>
        <end position="285"/>
    </location>
</feature>
<keyword evidence="14" id="KW-1185">Reference proteome</keyword>
<name>A0A026WB41_OOCBI</name>
<keyword evidence="4 11" id="KW-0732">Signal</keyword>
<keyword evidence="5 10" id="KW-1133">Transmembrane helix</keyword>
<feature type="transmembrane region" description="Helical" evidence="10">
    <location>
        <begin position="714"/>
        <end position="735"/>
    </location>
</feature>
<evidence type="ECO:0000256" key="8">
    <source>
        <dbReference type="ARBA" id="ARBA00023170"/>
    </source>
</evidence>
<gene>
    <name evidence="13" type="ORF">X777_07716</name>
</gene>
<reference evidence="13 14" key="1">
    <citation type="journal article" date="2014" name="Curr. Biol.">
        <title>The genome of the clonal raider ant Cerapachys biroi.</title>
        <authorList>
            <person name="Oxley P.R."/>
            <person name="Ji L."/>
            <person name="Fetter-Pruneda I."/>
            <person name="McKenzie S.K."/>
            <person name="Li C."/>
            <person name="Hu H."/>
            <person name="Zhang G."/>
            <person name="Kronauer D.J."/>
        </authorList>
    </citation>
    <scope>NUCLEOTIDE SEQUENCE [LARGE SCALE GENOMIC DNA]</scope>
</reference>
<keyword evidence="3 10" id="KW-0812">Transmembrane</keyword>
<feature type="transmembrane region" description="Helical" evidence="10">
    <location>
        <begin position="520"/>
        <end position="537"/>
    </location>
</feature>
<feature type="domain" description="G-protein coupled receptors family 2 profile 2" evidence="12">
    <location>
        <begin position="484"/>
        <end position="765"/>
    </location>
</feature>
<feature type="transmembrane region" description="Helical" evidence="10">
    <location>
        <begin position="231"/>
        <end position="252"/>
    </location>
</feature>
<dbReference type="InterPro" id="IPR017981">
    <property type="entry name" value="GPCR_2-like_7TM"/>
</dbReference>
<dbReference type="CDD" id="cd15039">
    <property type="entry name" value="7tmB3_Methuselah-like"/>
    <property type="match status" value="1"/>
</dbReference>
<dbReference type="PROSITE" id="PS51257">
    <property type="entry name" value="PROKAR_LIPOPROTEIN"/>
    <property type="match status" value="1"/>
</dbReference>
<accession>A0A026WB41</accession>
<keyword evidence="7 10" id="KW-0472">Membrane</keyword>
<dbReference type="PANTHER" id="PTHR47154">
    <property type="entry name" value="G-PROTEIN COUPLED RECEPTOR MTH-RELATED"/>
    <property type="match status" value="1"/>
</dbReference>
<dbReference type="PROSITE" id="PS50261">
    <property type="entry name" value="G_PROTEIN_RECEP_F2_4"/>
    <property type="match status" value="1"/>
</dbReference>
<feature type="transmembrane region" description="Helical" evidence="10">
    <location>
        <begin position="741"/>
        <end position="763"/>
    </location>
</feature>
<feature type="transmembrane region" description="Helical" evidence="10">
    <location>
        <begin position="487"/>
        <end position="508"/>
    </location>
</feature>
<proteinExistence type="inferred from homology"/>
<dbReference type="OrthoDB" id="6082634at2759"/>
<dbReference type="Gene3D" id="2.170.180.11">
    <property type="entry name" value="Methuselah ectodomain, domain 2"/>
    <property type="match status" value="2"/>
</dbReference>
<dbReference type="SUPFAM" id="SSF63877">
    <property type="entry name" value="Methuselah ectodomain"/>
    <property type="match status" value="2"/>
</dbReference>
<sequence>MHARSASFNSAVLVAACGLLIVDGGINGDAADEPMPPLRDDPRCSSTLRVVLSTENGVAARLLKNGSLLHDGVAYPADVRWTEGNLTYGCICRIRDCVNKCCRNDEVLRRDHKKRMVCQKVSQGDEPITSDLRLSANRMTEEIRHIGKLADHFRLAEQLVSCPNRTITFSPDDHEQDHIVLQANGSVVDIDGKIYPFWNYCIDWHSTLDKIGIVACLMPDMQTASEEEYTAHHVGIIVSIPFLVATFLVYAIIPELRNLYGKTLMCYVICLITAYVFLILVNYIHMSLIRVLCLFSGQLRTTLFLVLRVIVAVVFANGQMEEESKRSGQESFITSHVYLETTTDSIDDDSEKPYISLCCHIGTFVTGDKCVGNATNETETTVELPAIYEDNLVPTNITANDKHFHFEIWNPCAGGNRYSLSPHVYEDEKWYLLPNGSILRPRAEQPQDRILNYSQYCLARARSEEYRDYLVFFCEEAYPEDDSGGVVYSYGMLASVSFLTATYVVYWLLPELRNLHGLTLRGYVGCLAMAYGMLAVVQLTPQEQIPYVICIALAFVIHFSFLASFFWLNVMCFDIWWTFGGFRSLQGSVKQRERKKFMIYSIYAWGSASILTIICAIMDFVPSVPKGLIRPEFGAERCWFTTDTAKALYFYGPMGVTVVCNICLFISTALKIVRHKKDTAHHLRSSESRRHDDNKQCNIHERLYRNMFVCRFSLYLKLFIVMGINWSMEIVSWLFKSAPQYVWYLTDLTNTLQGLIIFIIFVWKEKIKRLLLKRFGCQGRNIFFRNSTRSGYHSSASRTCTTTSGVMPLQEKISSHPQMNCRARSTSEEAEP</sequence>
<dbReference type="GO" id="GO:0005886">
    <property type="term" value="C:plasma membrane"/>
    <property type="evidence" value="ECO:0007669"/>
    <property type="project" value="TreeGrafter"/>
</dbReference>
<dbReference type="InterPro" id="IPR036272">
    <property type="entry name" value="Methuselah_N_sf"/>
</dbReference>
<feature type="chain" id="PRO_5001540921" evidence="11">
    <location>
        <begin position="25"/>
        <end position="832"/>
    </location>
</feature>
<feature type="transmembrane region" description="Helical" evidence="10">
    <location>
        <begin position="649"/>
        <end position="670"/>
    </location>
</feature>
<evidence type="ECO:0000256" key="1">
    <source>
        <dbReference type="ARBA" id="ARBA00004127"/>
    </source>
</evidence>
<dbReference type="AlphaFoldDB" id="A0A026WB41"/>
<evidence type="ECO:0000256" key="4">
    <source>
        <dbReference type="ARBA" id="ARBA00022729"/>
    </source>
</evidence>
<dbReference type="Proteomes" id="UP000053097">
    <property type="component" value="Unassembled WGS sequence"/>
</dbReference>
<dbReference type="Gene3D" id="1.20.1070.10">
    <property type="entry name" value="Rhodopsin 7-helix transmembrane proteins"/>
    <property type="match status" value="2"/>
</dbReference>
<feature type="signal peptide" evidence="11">
    <location>
        <begin position="1"/>
        <end position="24"/>
    </location>
</feature>
<dbReference type="InterPro" id="IPR000832">
    <property type="entry name" value="GPCR_2_secretin-like"/>
</dbReference>
<evidence type="ECO:0000259" key="12">
    <source>
        <dbReference type="PROSITE" id="PS50261"/>
    </source>
</evidence>
<dbReference type="Pfam" id="PF06652">
    <property type="entry name" value="Methuselah_N"/>
    <property type="match status" value="2"/>
</dbReference>
<protein>
    <submittedName>
        <fullName evidence="13">Putative G-protein coupled receptor Mth-like protein</fullName>
    </submittedName>
</protein>
<dbReference type="SUPFAM" id="SSF81321">
    <property type="entry name" value="Family A G protein-coupled receptor-like"/>
    <property type="match status" value="1"/>
</dbReference>
<evidence type="ECO:0000256" key="2">
    <source>
        <dbReference type="ARBA" id="ARBA00008979"/>
    </source>
</evidence>
<evidence type="ECO:0000256" key="3">
    <source>
        <dbReference type="ARBA" id="ARBA00022692"/>
    </source>
</evidence>
<dbReference type="Pfam" id="PF00002">
    <property type="entry name" value="7tm_2"/>
    <property type="match status" value="1"/>
</dbReference>
<evidence type="ECO:0000256" key="5">
    <source>
        <dbReference type="ARBA" id="ARBA00022989"/>
    </source>
</evidence>
<feature type="transmembrane region" description="Helical" evidence="10">
    <location>
        <begin position="597"/>
        <end position="621"/>
    </location>
</feature>
<evidence type="ECO:0000256" key="7">
    <source>
        <dbReference type="ARBA" id="ARBA00023136"/>
    </source>
</evidence>